<evidence type="ECO:0000313" key="1">
    <source>
        <dbReference type="EMBL" id="MCC2119386.1"/>
    </source>
</evidence>
<gene>
    <name evidence="1" type="ORF">LKD75_07200</name>
</gene>
<dbReference type="RefSeq" id="WP_227063202.1">
    <property type="nucleotide sequence ID" value="NZ_JAJEPV010000014.1"/>
</dbReference>
<dbReference type="AlphaFoldDB" id="A0AAE3D8D8"/>
<comment type="caution">
    <text evidence="1">The sequence shown here is derived from an EMBL/GenBank/DDBJ whole genome shotgun (WGS) entry which is preliminary data.</text>
</comment>
<protein>
    <submittedName>
        <fullName evidence="1">Uncharacterized protein</fullName>
    </submittedName>
</protein>
<reference evidence="1 2" key="1">
    <citation type="submission" date="2021-10" db="EMBL/GenBank/DDBJ databases">
        <title>Anaerobic single-cell dispensing facilitates the cultivation of human gut bacteria.</title>
        <authorList>
            <person name="Afrizal A."/>
        </authorList>
    </citation>
    <scope>NUCLEOTIDE SEQUENCE [LARGE SCALE GENOMIC DNA]</scope>
    <source>
        <strain evidence="1 2">CLA-AA-H273</strain>
    </source>
</reference>
<keyword evidence="2" id="KW-1185">Reference proteome</keyword>
<organism evidence="1 2">
    <name type="scientific">Waltera acetigignens</name>
    <dbReference type="NCBI Taxonomy" id="2981769"/>
    <lineage>
        <taxon>Bacteria</taxon>
        <taxon>Bacillati</taxon>
        <taxon>Bacillota</taxon>
        <taxon>Clostridia</taxon>
        <taxon>Lachnospirales</taxon>
        <taxon>Lachnospiraceae</taxon>
        <taxon>Waltera</taxon>
    </lineage>
</organism>
<name>A0AAE3D8D8_9FIRM</name>
<dbReference type="Gene3D" id="1.10.530.10">
    <property type="match status" value="1"/>
</dbReference>
<evidence type="ECO:0000313" key="2">
    <source>
        <dbReference type="Proteomes" id="UP001197795"/>
    </source>
</evidence>
<dbReference type="EMBL" id="JAJEPV010000014">
    <property type="protein sequence ID" value="MCC2119386.1"/>
    <property type="molecule type" value="Genomic_DNA"/>
</dbReference>
<dbReference type="Proteomes" id="UP001197795">
    <property type="component" value="Unassembled WGS sequence"/>
</dbReference>
<sequence length="113" mass="13326">MTCSDCEVNKNIYSFGTCECGNMYSEKLPHPGPRRYESYKESIVDHSDILLDERYAEAWEYKDNPFIYVSIIGPIYATGSDYGDTAASIMHDYFMWDDEENDWEEYILWREGK</sequence>
<accession>A0AAE3D8D8</accession>
<proteinExistence type="predicted"/>